<dbReference type="PANTHER" id="PTHR43498">
    <property type="entry name" value="FERREDOXIN:COB-COM HETERODISULFIDE REDUCTASE SUBUNIT A"/>
    <property type="match status" value="1"/>
</dbReference>
<organism evidence="6 7">
    <name type="scientific">Parapedobacter indicus</name>
    <dbReference type="NCBI Taxonomy" id="1477437"/>
    <lineage>
        <taxon>Bacteria</taxon>
        <taxon>Pseudomonadati</taxon>
        <taxon>Bacteroidota</taxon>
        <taxon>Sphingobacteriia</taxon>
        <taxon>Sphingobacteriales</taxon>
        <taxon>Sphingobacteriaceae</taxon>
        <taxon>Parapedobacter</taxon>
    </lineage>
</organism>
<evidence type="ECO:0000256" key="2">
    <source>
        <dbReference type="ARBA" id="ARBA00022723"/>
    </source>
</evidence>
<dbReference type="Proteomes" id="UP000198670">
    <property type="component" value="Unassembled WGS sequence"/>
</dbReference>
<dbReference type="InterPro" id="IPR039650">
    <property type="entry name" value="HdrA-like"/>
</dbReference>
<dbReference type="GO" id="GO:0046872">
    <property type="term" value="F:metal ion binding"/>
    <property type="evidence" value="ECO:0007669"/>
    <property type="project" value="UniProtKB-KW"/>
</dbReference>
<evidence type="ECO:0000313" key="6">
    <source>
        <dbReference type="EMBL" id="SFI09066.1"/>
    </source>
</evidence>
<evidence type="ECO:0000256" key="4">
    <source>
        <dbReference type="ARBA" id="ARBA00023004"/>
    </source>
</evidence>
<dbReference type="SUPFAM" id="SSF49785">
    <property type="entry name" value="Galactose-binding domain-like"/>
    <property type="match status" value="1"/>
</dbReference>
<keyword evidence="5" id="KW-0411">Iron-sulfur</keyword>
<keyword evidence="4" id="KW-0408">Iron</keyword>
<dbReference type="GO" id="GO:0051539">
    <property type="term" value="F:4 iron, 4 sulfur cluster binding"/>
    <property type="evidence" value="ECO:0007669"/>
    <property type="project" value="UniProtKB-KW"/>
</dbReference>
<dbReference type="PANTHER" id="PTHR43498:SF1">
    <property type="entry name" value="COB--COM HETERODISULFIDE REDUCTASE IRON-SULFUR SUBUNIT A"/>
    <property type="match status" value="1"/>
</dbReference>
<accession>A0A1I3FCW0</accession>
<evidence type="ECO:0000256" key="1">
    <source>
        <dbReference type="ARBA" id="ARBA00022485"/>
    </source>
</evidence>
<dbReference type="STRING" id="1477437.SAMN05444682_102269"/>
<evidence type="ECO:0000256" key="3">
    <source>
        <dbReference type="ARBA" id="ARBA00023002"/>
    </source>
</evidence>
<dbReference type="Gene3D" id="2.60.120.260">
    <property type="entry name" value="Galactose-binding domain-like"/>
    <property type="match status" value="1"/>
</dbReference>
<name>A0A1I3FCW0_9SPHI</name>
<keyword evidence="2" id="KW-0479">Metal-binding</keyword>
<dbReference type="EMBL" id="FOQO01000002">
    <property type="protein sequence ID" value="SFI09066.1"/>
    <property type="molecule type" value="Genomic_DNA"/>
</dbReference>
<dbReference type="InterPro" id="IPR036188">
    <property type="entry name" value="FAD/NAD-bd_sf"/>
</dbReference>
<dbReference type="SUPFAM" id="SSF51905">
    <property type="entry name" value="FAD/NAD(P)-binding domain"/>
    <property type="match status" value="1"/>
</dbReference>
<keyword evidence="7" id="KW-1185">Reference proteome</keyword>
<dbReference type="InterPro" id="IPR008979">
    <property type="entry name" value="Galactose-bd-like_sf"/>
</dbReference>
<reference evidence="6 7" key="1">
    <citation type="submission" date="2016-10" db="EMBL/GenBank/DDBJ databases">
        <authorList>
            <person name="de Groot N.N."/>
        </authorList>
    </citation>
    <scope>NUCLEOTIDE SEQUENCE [LARGE SCALE GENOMIC DNA]</scope>
    <source>
        <strain evidence="6 7">RK1</strain>
    </source>
</reference>
<dbReference type="RefSeq" id="WP_090625012.1">
    <property type="nucleotide sequence ID" value="NZ_FOQO01000002.1"/>
</dbReference>
<dbReference type="AlphaFoldDB" id="A0A1I3FCW0"/>
<keyword evidence="1" id="KW-0004">4Fe-4S</keyword>
<evidence type="ECO:0000313" key="7">
    <source>
        <dbReference type="Proteomes" id="UP000198670"/>
    </source>
</evidence>
<gene>
    <name evidence="6" type="ORF">SAMN05444682_102269</name>
</gene>
<sequence length="636" mass="71291">MKNNRRKFLKHVGLGSGLLVTNPGFAFTSGEVDLQDIKRNADVFAKRLLKTDILIAGGGMSGVCAALAAARNGAKVILIQNRSRLGGNASSEIRMHISGASTLQQVWRETGILEELVLTEAVTNPQVCYEMFDYVLYDKVHSEKNITLLLDTMLFDVESQDDQIQLIRAYCSQTEELYEISASYFADCTGDATLAALAGAEFMRGREAKSQWNESLGQDQADEVNMGSSLMFQARKHDRPMPFVAPSWARKYTFKDFMHRRIDAYDYGYWWLELGGKVDIVKDILNDGQRLRDELMAVMFGVWDYIKNSGDHPDSANWSLSWFGMIPGKRESRRIVGDYIMIQRDIQSPQPFEDRVAYGGWPLDDHLPDGMDDTSKKPNTAIRLKGPYSIPLRSLHSKSFSNLFMAGRNVSVSHVALSSTRVMATCATMGQAIGTAMAYCISAGIGPASLSGDKSHMQRLQQQLLRQDQAILDVVNTDEKDLARKASVRASAETAEGKAAYVIDGYNRLVADGKTHHWQAEMTGEPWIELHWDTEQTLGTIECTFDTGLHRYLRISPSQAVLDMNQVRGPQPETVSGYTITVQRDGQTVHEEYIDGNYLRKRVHTFSPVTCDTVRISVRQTHGDQLARIFEIRCYS</sequence>
<protein>
    <submittedName>
        <fullName evidence="6">FAD dependent oxidoreductase</fullName>
    </submittedName>
</protein>
<dbReference type="Gene3D" id="3.50.50.60">
    <property type="entry name" value="FAD/NAD(P)-binding domain"/>
    <property type="match status" value="1"/>
</dbReference>
<dbReference type="GO" id="GO:0016491">
    <property type="term" value="F:oxidoreductase activity"/>
    <property type="evidence" value="ECO:0007669"/>
    <property type="project" value="UniProtKB-KW"/>
</dbReference>
<dbReference type="OrthoDB" id="9780658at2"/>
<keyword evidence="3" id="KW-0560">Oxidoreductase</keyword>
<dbReference type="Pfam" id="PF12831">
    <property type="entry name" value="FAD_oxidored"/>
    <property type="match status" value="1"/>
</dbReference>
<evidence type="ECO:0000256" key="5">
    <source>
        <dbReference type="ARBA" id="ARBA00023014"/>
    </source>
</evidence>
<proteinExistence type="predicted"/>